<evidence type="ECO:0000256" key="1">
    <source>
        <dbReference type="ARBA" id="ARBA00006226"/>
    </source>
</evidence>
<dbReference type="InterPro" id="IPR035093">
    <property type="entry name" value="RelE/ParE_toxin_dom_sf"/>
</dbReference>
<keyword evidence="2" id="KW-1277">Toxin-antitoxin system</keyword>
<dbReference type="EMBL" id="AP018248">
    <property type="protein sequence ID" value="BAZ00299.1"/>
    <property type="molecule type" value="Genomic_DNA"/>
</dbReference>
<reference evidence="3 4" key="1">
    <citation type="submission" date="2017-06" db="EMBL/GenBank/DDBJ databases">
        <title>Genome sequencing of cyanobaciteial culture collection at National Institute for Environmental Studies (NIES).</title>
        <authorList>
            <person name="Hirose Y."/>
            <person name="Shimura Y."/>
            <person name="Fujisawa T."/>
            <person name="Nakamura Y."/>
            <person name="Kawachi M."/>
        </authorList>
    </citation>
    <scope>NUCLEOTIDE SEQUENCE [LARGE SCALE GENOMIC DNA]</scope>
    <source>
        <strain evidence="3 4">NIES-37</strain>
    </source>
</reference>
<proteinExistence type="inferred from homology"/>
<dbReference type="KEGG" id="ttq:NIES37_42880"/>
<gene>
    <name evidence="3" type="ORF">NIES37_42880</name>
</gene>
<dbReference type="AlphaFoldDB" id="A0A1Z4N3J3"/>
<evidence type="ECO:0000313" key="4">
    <source>
        <dbReference type="Proteomes" id="UP000218785"/>
    </source>
</evidence>
<comment type="similarity">
    <text evidence="1">Belongs to the RelE toxin family.</text>
</comment>
<dbReference type="InterPro" id="IPR051803">
    <property type="entry name" value="TA_system_RelE-like_toxin"/>
</dbReference>
<organism evidence="3 4">
    <name type="scientific">Tolypothrix tenuis PCC 7101</name>
    <dbReference type="NCBI Taxonomy" id="231146"/>
    <lineage>
        <taxon>Bacteria</taxon>
        <taxon>Bacillati</taxon>
        <taxon>Cyanobacteriota</taxon>
        <taxon>Cyanophyceae</taxon>
        <taxon>Nostocales</taxon>
        <taxon>Tolypothrichaceae</taxon>
        <taxon>Tolypothrix</taxon>
    </lineage>
</organism>
<evidence type="ECO:0000313" key="3">
    <source>
        <dbReference type="EMBL" id="BAZ00299.1"/>
    </source>
</evidence>
<sequence length="101" mass="11640">MGNYSFSDEAIQDLEEICEYIARNNPKAASKIFDQIRQKCKLVAEFPNMGKSYARLAPNLRGIVFQDYLIFYYPREDGIDIVHVVSGYQDLESLFSDSDDE</sequence>
<protein>
    <submittedName>
        <fullName evidence="3">Plasmid stabilization system</fullName>
    </submittedName>
</protein>
<dbReference type="PANTHER" id="PTHR33755:SF6">
    <property type="entry name" value="PLASMID STABILIZATION SYSTEM PROTEIN"/>
    <property type="match status" value="1"/>
</dbReference>
<keyword evidence="4" id="KW-1185">Reference proteome</keyword>
<dbReference type="InterPro" id="IPR007712">
    <property type="entry name" value="RelE/ParE_toxin"/>
</dbReference>
<dbReference type="PANTHER" id="PTHR33755">
    <property type="entry name" value="TOXIN PARE1-RELATED"/>
    <property type="match status" value="1"/>
</dbReference>
<dbReference type="Gene3D" id="3.30.2310.20">
    <property type="entry name" value="RelE-like"/>
    <property type="match status" value="1"/>
</dbReference>
<evidence type="ECO:0000256" key="2">
    <source>
        <dbReference type="ARBA" id="ARBA00022649"/>
    </source>
</evidence>
<accession>A0A1Z4N3J3</accession>
<dbReference type="Pfam" id="PF05016">
    <property type="entry name" value="ParE_toxin"/>
    <property type="match status" value="1"/>
</dbReference>
<dbReference type="Proteomes" id="UP000218785">
    <property type="component" value="Chromosome"/>
</dbReference>
<dbReference type="RefSeq" id="WP_096579075.1">
    <property type="nucleotide sequence ID" value="NZ_CAWNJS010000001.1"/>
</dbReference>
<name>A0A1Z4N3J3_9CYAN</name>